<protein>
    <recommendedName>
        <fullName evidence="4">C2H2-type domain-containing protein</fullName>
    </recommendedName>
</protein>
<gene>
    <name evidence="2" type="ORF">TKK_004929</name>
</gene>
<feature type="compositionally biased region" description="Basic and acidic residues" evidence="1">
    <location>
        <begin position="26"/>
        <end position="50"/>
    </location>
</feature>
<proteinExistence type="predicted"/>
<feature type="region of interest" description="Disordered" evidence="1">
    <location>
        <begin position="1"/>
        <end position="50"/>
    </location>
</feature>
<feature type="compositionally biased region" description="Basic and acidic residues" evidence="1">
    <location>
        <begin position="1"/>
        <end position="11"/>
    </location>
</feature>
<dbReference type="AlphaFoldDB" id="A0ABD2X944"/>
<keyword evidence="3" id="KW-1185">Reference proteome</keyword>
<evidence type="ECO:0000313" key="2">
    <source>
        <dbReference type="EMBL" id="KAL3401903.1"/>
    </source>
</evidence>
<sequence length="154" mass="17801">MKMESQDREQPDSSPAPTEGGGLKRKSTDEADQRSLKKIPKTEDSFECPDHGSSTTLIINLSEKYKFERMARRCTHCQEFLSNSDEHHPIVLKILVNKKIPNYHCECGQIFQDKMILKIHIDDRHDGVFNFLLVVNCDTRTERSLESILVLREL</sequence>
<dbReference type="EMBL" id="JBJJXI010000041">
    <property type="protein sequence ID" value="KAL3401903.1"/>
    <property type="molecule type" value="Genomic_DNA"/>
</dbReference>
<organism evidence="2 3">
    <name type="scientific">Trichogramma kaykai</name>
    <dbReference type="NCBI Taxonomy" id="54128"/>
    <lineage>
        <taxon>Eukaryota</taxon>
        <taxon>Metazoa</taxon>
        <taxon>Ecdysozoa</taxon>
        <taxon>Arthropoda</taxon>
        <taxon>Hexapoda</taxon>
        <taxon>Insecta</taxon>
        <taxon>Pterygota</taxon>
        <taxon>Neoptera</taxon>
        <taxon>Endopterygota</taxon>
        <taxon>Hymenoptera</taxon>
        <taxon>Apocrita</taxon>
        <taxon>Proctotrupomorpha</taxon>
        <taxon>Chalcidoidea</taxon>
        <taxon>Trichogrammatidae</taxon>
        <taxon>Trichogramma</taxon>
    </lineage>
</organism>
<evidence type="ECO:0000313" key="3">
    <source>
        <dbReference type="Proteomes" id="UP001627154"/>
    </source>
</evidence>
<accession>A0ABD2X944</accession>
<name>A0ABD2X944_9HYME</name>
<comment type="caution">
    <text evidence="2">The sequence shown here is derived from an EMBL/GenBank/DDBJ whole genome shotgun (WGS) entry which is preliminary data.</text>
</comment>
<evidence type="ECO:0000256" key="1">
    <source>
        <dbReference type="SAM" id="MobiDB-lite"/>
    </source>
</evidence>
<reference evidence="2 3" key="1">
    <citation type="journal article" date="2024" name="bioRxiv">
        <title>A reference genome for Trichogramma kaykai: A tiny desert-dwelling parasitoid wasp with competing sex-ratio distorters.</title>
        <authorList>
            <person name="Culotta J."/>
            <person name="Lindsey A.R."/>
        </authorList>
    </citation>
    <scope>NUCLEOTIDE SEQUENCE [LARGE SCALE GENOMIC DNA]</scope>
    <source>
        <strain evidence="2 3">KSX58</strain>
    </source>
</reference>
<dbReference type="Proteomes" id="UP001627154">
    <property type="component" value="Unassembled WGS sequence"/>
</dbReference>
<evidence type="ECO:0008006" key="4">
    <source>
        <dbReference type="Google" id="ProtNLM"/>
    </source>
</evidence>